<name>A0ABQ7ZVH2_BRANA</name>
<dbReference type="EMBL" id="JAGKQM010000014">
    <property type="protein sequence ID" value="KAH0884173.1"/>
    <property type="molecule type" value="Genomic_DNA"/>
</dbReference>
<dbReference type="PANTHER" id="PTHR22767:SF3">
    <property type="entry name" value="N-ALPHA-ACETYLTRANSFERASE 25, NATB AUXILIARY SUBUNIT"/>
    <property type="match status" value="1"/>
</dbReference>
<dbReference type="Proteomes" id="UP000824890">
    <property type="component" value="Unassembled WGS sequence"/>
</dbReference>
<evidence type="ECO:0000313" key="2">
    <source>
        <dbReference type="Proteomes" id="UP000824890"/>
    </source>
</evidence>
<accession>A0ABQ7ZVH2</accession>
<sequence length="203" mass="23036">MTSSCAPVANTAVAYFTFNSLRLGRAAHHYRNDLKDASIVRIDRFEVARVAEHRFPNNWELMMGLFNCYVREYSFMKQQQTAIKMYKLAGEEKFLLWAVCSIKLQVLCDKSGEKLLLLAEGLLKHIASHSMHEPEGEFASPQMSSFAQVRNSSEVLSGNLGSLLVIEVDKLRIQGRLLAMAHDYSAAVEVYKKILELRYDLNA</sequence>
<organism evidence="1 2">
    <name type="scientific">Brassica napus</name>
    <name type="common">Rape</name>
    <dbReference type="NCBI Taxonomy" id="3708"/>
    <lineage>
        <taxon>Eukaryota</taxon>
        <taxon>Viridiplantae</taxon>
        <taxon>Streptophyta</taxon>
        <taxon>Embryophyta</taxon>
        <taxon>Tracheophyta</taxon>
        <taxon>Spermatophyta</taxon>
        <taxon>Magnoliopsida</taxon>
        <taxon>eudicotyledons</taxon>
        <taxon>Gunneridae</taxon>
        <taxon>Pentapetalae</taxon>
        <taxon>rosids</taxon>
        <taxon>malvids</taxon>
        <taxon>Brassicales</taxon>
        <taxon>Brassicaceae</taxon>
        <taxon>Brassiceae</taxon>
        <taxon>Brassica</taxon>
    </lineage>
</organism>
<dbReference type="PANTHER" id="PTHR22767">
    <property type="entry name" value="N-TERMINAL ACETYLTRANSFERASE-RELATED"/>
    <property type="match status" value="1"/>
</dbReference>
<comment type="caution">
    <text evidence="1">The sequence shown here is derived from an EMBL/GenBank/DDBJ whole genome shotgun (WGS) entry which is preliminary data.</text>
</comment>
<proteinExistence type="predicted"/>
<protein>
    <submittedName>
        <fullName evidence="1">Uncharacterized protein</fullName>
    </submittedName>
</protein>
<evidence type="ECO:0000313" key="1">
    <source>
        <dbReference type="EMBL" id="KAH0884173.1"/>
    </source>
</evidence>
<reference evidence="1 2" key="1">
    <citation type="submission" date="2021-05" db="EMBL/GenBank/DDBJ databases">
        <title>Genome Assembly of Synthetic Allotetraploid Brassica napus Reveals Homoeologous Exchanges between Subgenomes.</title>
        <authorList>
            <person name="Davis J.T."/>
        </authorList>
    </citation>
    <scope>NUCLEOTIDE SEQUENCE [LARGE SCALE GENOMIC DNA]</scope>
    <source>
        <strain evidence="2">cv. Da-Ae</strain>
        <tissue evidence="1">Seedling</tissue>
    </source>
</reference>
<gene>
    <name evidence="1" type="ORF">HID58_060269</name>
</gene>
<keyword evidence="2" id="KW-1185">Reference proteome</keyword>